<organism evidence="2 3">
    <name type="scientific">Thalassobaculum litoreum DSM 18839</name>
    <dbReference type="NCBI Taxonomy" id="1123362"/>
    <lineage>
        <taxon>Bacteria</taxon>
        <taxon>Pseudomonadati</taxon>
        <taxon>Pseudomonadota</taxon>
        <taxon>Alphaproteobacteria</taxon>
        <taxon>Rhodospirillales</taxon>
        <taxon>Thalassobaculaceae</taxon>
        <taxon>Thalassobaculum</taxon>
    </lineage>
</organism>
<name>A0A8G2BJE5_9PROT</name>
<evidence type="ECO:0000259" key="1">
    <source>
        <dbReference type="PROSITE" id="PS51819"/>
    </source>
</evidence>
<dbReference type="EMBL" id="FNBW01000009">
    <property type="protein sequence ID" value="SDG04148.1"/>
    <property type="molecule type" value="Genomic_DNA"/>
</dbReference>
<dbReference type="RefSeq" id="WP_093151666.1">
    <property type="nucleotide sequence ID" value="NZ_FNBW01000009.1"/>
</dbReference>
<comment type="caution">
    <text evidence="2">The sequence shown here is derived from an EMBL/GenBank/DDBJ whole genome shotgun (WGS) entry which is preliminary data.</text>
</comment>
<dbReference type="PANTHER" id="PTHR10374">
    <property type="entry name" value="LACTOYLGLUTATHIONE LYASE GLYOXALASE I"/>
    <property type="match status" value="1"/>
</dbReference>
<feature type="domain" description="VOC" evidence="1">
    <location>
        <begin position="2"/>
        <end position="129"/>
    </location>
</feature>
<dbReference type="InterPro" id="IPR029068">
    <property type="entry name" value="Glyas_Bleomycin-R_OHBP_Dase"/>
</dbReference>
<dbReference type="InterPro" id="IPR037523">
    <property type="entry name" value="VOC_core"/>
</dbReference>
<protein>
    <submittedName>
        <fullName evidence="2">Lactoylglutathione lyase</fullName>
    </submittedName>
</protein>
<dbReference type="Pfam" id="PF00903">
    <property type="entry name" value="Glyoxalase"/>
    <property type="match status" value="1"/>
</dbReference>
<dbReference type="AlphaFoldDB" id="A0A8G2BJE5"/>
<reference evidence="2 3" key="1">
    <citation type="submission" date="2016-10" db="EMBL/GenBank/DDBJ databases">
        <authorList>
            <person name="Varghese N."/>
            <person name="Submissions S."/>
        </authorList>
    </citation>
    <scope>NUCLEOTIDE SEQUENCE [LARGE SCALE GENOMIC DNA]</scope>
    <source>
        <strain evidence="2 3">DSM 18839</strain>
    </source>
</reference>
<dbReference type="InterPro" id="IPR004360">
    <property type="entry name" value="Glyas_Fos-R_dOase_dom"/>
</dbReference>
<keyword evidence="3" id="KW-1185">Reference proteome</keyword>
<proteinExistence type="predicted"/>
<keyword evidence="2" id="KW-0456">Lyase</keyword>
<dbReference type="PROSITE" id="PS51819">
    <property type="entry name" value="VOC"/>
    <property type="match status" value="1"/>
</dbReference>
<dbReference type="PANTHER" id="PTHR10374:SF30">
    <property type="entry name" value="LACTOYLGLUTATHIONE LYASE"/>
    <property type="match status" value="1"/>
</dbReference>
<dbReference type="OrthoDB" id="9789841at2"/>
<dbReference type="SUPFAM" id="SSF54593">
    <property type="entry name" value="Glyoxalase/Bleomycin resistance protein/Dihydroxybiphenyl dioxygenase"/>
    <property type="match status" value="1"/>
</dbReference>
<dbReference type="GO" id="GO:0016829">
    <property type="term" value="F:lyase activity"/>
    <property type="evidence" value="ECO:0007669"/>
    <property type="project" value="UniProtKB-KW"/>
</dbReference>
<dbReference type="Gene3D" id="3.10.180.10">
    <property type="entry name" value="2,3-Dihydroxybiphenyl 1,2-Dioxygenase, domain 1"/>
    <property type="match status" value="1"/>
</dbReference>
<evidence type="ECO:0000313" key="2">
    <source>
        <dbReference type="EMBL" id="SDG04148.1"/>
    </source>
</evidence>
<dbReference type="Proteomes" id="UP000198615">
    <property type="component" value="Unassembled WGS sequence"/>
</dbReference>
<accession>A0A8G2BJE5</accession>
<sequence>MQYLHTMVRIKDVDESLNFYCGLLGLEEIRRYDSEKGRFTNIFLAAPEDKESAASDKKAPMLELTHNWDPEDYKVEGRAWGHLAFRVDDVYATCQKLMDNGVTINRPPRDGYMAFVKSPDGISIELLNADGPKDPAEPWASMENTGSW</sequence>
<evidence type="ECO:0000313" key="3">
    <source>
        <dbReference type="Proteomes" id="UP000198615"/>
    </source>
</evidence>
<gene>
    <name evidence="2" type="ORF">SAMN05660686_03167</name>
</gene>